<dbReference type="SMART" id="SM00283">
    <property type="entry name" value="MA"/>
    <property type="match status" value="1"/>
</dbReference>
<proteinExistence type="predicted"/>
<name>A0ABS4H0V8_9BACL</name>
<reference evidence="4 5" key="1">
    <citation type="submission" date="2021-03" db="EMBL/GenBank/DDBJ databases">
        <title>Genomic Encyclopedia of Type Strains, Phase IV (KMG-IV): sequencing the most valuable type-strain genomes for metagenomic binning, comparative biology and taxonomic classification.</title>
        <authorList>
            <person name="Goeker M."/>
        </authorList>
    </citation>
    <scope>NUCLEOTIDE SEQUENCE [LARGE SCALE GENOMIC DNA]</scope>
    <source>
        <strain evidence="4 5">DSM 23491</strain>
    </source>
</reference>
<protein>
    <submittedName>
        <fullName evidence="4">Uncharacterized protein YoxC</fullName>
    </submittedName>
</protein>
<dbReference type="InterPro" id="IPR004089">
    <property type="entry name" value="MCPsignal_dom"/>
</dbReference>
<evidence type="ECO:0000313" key="5">
    <source>
        <dbReference type="Proteomes" id="UP001519273"/>
    </source>
</evidence>
<dbReference type="PANTHER" id="PTHR32089:SF112">
    <property type="entry name" value="LYSOZYME-LIKE PROTEIN-RELATED"/>
    <property type="match status" value="1"/>
</dbReference>
<evidence type="ECO:0000259" key="3">
    <source>
        <dbReference type="PROSITE" id="PS50111"/>
    </source>
</evidence>
<organism evidence="4 5">
    <name type="scientific">Paenibacillus sediminis</name>
    <dbReference type="NCBI Taxonomy" id="664909"/>
    <lineage>
        <taxon>Bacteria</taxon>
        <taxon>Bacillati</taxon>
        <taxon>Bacillota</taxon>
        <taxon>Bacilli</taxon>
        <taxon>Bacillales</taxon>
        <taxon>Paenibacillaceae</taxon>
        <taxon>Paenibacillus</taxon>
    </lineage>
</organism>
<dbReference type="PANTHER" id="PTHR32089">
    <property type="entry name" value="METHYL-ACCEPTING CHEMOTAXIS PROTEIN MCPB"/>
    <property type="match status" value="1"/>
</dbReference>
<keyword evidence="1 2" id="KW-0807">Transducer</keyword>
<dbReference type="EMBL" id="JAGGKP010000001">
    <property type="protein sequence ID" value="MBP1936166.1"/>
    <property type="molecule type" value="Genomic_DNA"/>
</dbReference>
<evidence type="ECO:0000256" key="1">
    <source>
        <dbReference type="ARBA" id="ARBA00023224"/>
    </source>
</evidence>
<evidence type="ECO:0000313" key="4">
    <source>
        <dbReference type="EMBL" id="MBP1936166.1"/>
    </source>
</evidence>
<keyword evidence="5" id="KW-1185">Reference proteome</keyword>
<dbReference type="Proteomes" id="UP001519273">
    <property type="component" value="Unassembled WGS sequence"/>
</dbReference>
<evidence type="ECO:0000256" key="2">
    <source>
        <dbReference type="PROSITE-ProRule" id="PRU00284"/>
    </source>
</evidence>
<dbReference type="Pfam" id="PF00015">
    <property type="entry name" value="MCPsignal"/>
    <property type="match status" value="1"/>
</dbReference>
<sequence length="285" mass="30695">MMIGTTTQYHPLLEGFMRVAPFLNELYSEDMTIGVSDTEKLLLSIPGKTFTLGLESGYILQEGDGMYEAVKYNKAQKTYVPKEVFGYPIIAMAIPLHNEDGEIIGAVGVGVSLEQYNTLLGIASSLSAAVQQVTTTIEEVAGSTTILSENMNQINEQSNFVLESVTEIEKIAKTVSRISMQSNILGLNASIEAARAGEHGKGFAVVASEIQKMARNSKDYADEITNSAGKINELITKLSSSILNISNETVNQSAATQELSATMQELSTNARLLAEVARKAIGETN</sequence>
<dbReference type="InterPro" id="IPR029151">
    <property type="entry name" value="Sensor-like_sf"/>
</dbReference>
<gene>
    <name evidence="4" type="ORF">J2Z20_001027</name>
</gene>
<dbReference type="SUPFAM" id="SSF103190">
    <property type="entry name" value="Sensory domain-like"/>
    <property type="match status" value="1"/>
</dbReference>
<feature type="domain" description="Methyl-accepting transducer" evidence="3">
    <location>
        <begin position="123"/>
        <end position="285"/>
    </location>
</feature>
<dbReference type="SUPFAM" id="SSF58104">
    <property type="entry name" value="Methyl-accepting chemotaxis protein (MCP) signaling domain"/>
    <property type="match status" value="1"/>
</dbReference>
<comment type="caution">
    <text evidence="4">The sequence shown here is derived from an EMBL/GenBank/DDBJ whole genome shotgun (WGS) entry which is preliminary data.</text>
</comment>
<dbReference type="Gene3D" id="1.10.287.950">
    <property type="entry name" value="Methyl-accepting chemotaxis protein"/>
    <property type="match status" value="1"/>
</dbReference>
<dbReference type="PROSITE" id="PS50111">
    <property type="entry name" value="CHEMOTAXIS_TRANSDUC_2"/>
    <property type="match status" value="1"/>
</dbReference>
<dbReference type="CDD" id="cd18773">
    <property type="entry name" value="PDC1_HK_sensor"/>
    <property type="match status" value="1"/>
</dbReference>
<dbReference type="RefSeq" id="WP_245251864.1">
    <property type="nucleotide sequence ID" value="NZ_CBCRVE010000002.1"/>
</dbReference>
<accession>A0ABS4H0V8</accession>